<feature type="transmembrane region" description="Helical" evidence="7">
    <location>
        <begin position="237"/>
        <end position="261"/>
    </location>
</feature>
<evidence type="ECO:0000256" key="7">
    <source>
        <dbReference type="RuleBase" id="RU363032"/>
    </source>
</evidence>
<dbReference type="PROSITE" id="PS50928">
    <property type="entry name" value="ABC_TM1"/>
    <property type="match status" value="1"/>
</dbReference>
<dbReference type="EMBL" id="JAPFQI010000001">
    <property type="protein sequence ID" value="MCW8084022.1"/>
    <property type="molecule type" value="Genomic_DNA"/>
</dbReference>
<feature type="transmembrane region" description="Helical" evidence="7">
    <location>
        <begin position="103"/>
        <end position="127"/>
    </location>
</feature>
<proteinExistence type="inferred from homology"/>
<evidence type="ECO:0000256" key="6">
    <source>
        <dbReference type="ARBA" id="ARBA00023136"/>
    </source>
</evidence>
<feature type="transmembrane region" description="Helical" evidence="7">
    <location>
        <begin position="177"/>
        <end position="195"/>
    </location>
</feature>
<keyword evidence="4 7" id="KW-0812">Transmembrane</keyword>
<dbReference type="Gene3D" id="1.10.3720.10">
    <property type="entry name" value="MetI-like"/>
    <property type="match status" value="1"/>
</dbReference>
<gene>
    <name evidence="9" type="ORF">OF850_00120</name>
</gene>
<name>A0ABT3NPD8_9PROT</name>
<comment type="caution">
    <text evidence="9">The sequence shown here is derived from an EMBL/GenBank/DDBJ whole genome shotgun (WGS) entry which is preliminary data.</text>
</comment>
<evidence type="ECO:0000256" key="5">
    <source>
        <dbReference type="ARBA" id="ARBA00022989"/>
    </source>
</evidence>
<dbReference type="Pfam" id="PF00528">
    <property type="entry name" value="BPD_transp_1"/>
    <property type="match status" value="1"/>
</dbReference>
<evidence type="ECO:0000259" key="8">
    <source>
        <dbReference type="PROSITE" id="PS50928"/>
    </source>
</evidence>
<evidence type="ECO:0000256" key="3">
    <source>
        <dbReference type="ARBA" id="ARBA00022475"/>
    </source>
</evidence>
<dbReference type="InterPro" id="IPR000515">
    <property type="entry name" value="MetI-like"/>
</dbReference>
<dbReference type="RefSeq" id="WP_301587633.1">
    <property type="nucleotide sequence ID" value="NZ_JAPFQI010000001.1"/>
</dbReference>
<accession>A0ABT3NPD8</accession>
<dbReference type="PANTHER" id="PTHR43163:SF6">
    <property type="entry name" value="DIPEPTIDE TRANSPORT SYSTEM PERMEASE PROTEIN DPPB-RELATED"/>
    <property type="match status" value="1"/>
</dbReference>
<keyword evidence="5 7" id="KW-1133">Transmembrane helix</keyword>
<dbReference type="SUPFAM" id="SSF161098">
    <property type="entry name" value="MetI-like"/>
    <property type="match status" value="1"/>
</dbReference>
<evidence type="ECO:0000256" key="1">
    <source>
        <dbReference type="ARBA" id="ARBA00004651"/>
    </source>
</evidence>
<dbReference type="CDD" id="cd06261">
    <property type="entry name" value="TM_PBP2"/>
    <property type="match status" value="1"/>
</dbReference>
<evidence type="ECO:0000313" key="10">
    <source>
        <dbReference type="Proteomes" id="UP001526430"/>
    </source>
</evidence>
<protein>
    <submittedName>
        <fullName evidence="9">ABC transporter permease</fullName>
    </submittedName>
</protein>
<evidence type="ECO:0000256" key="2">
    <source>
        <dbReference type="ARBA" id="ARBA00022448"/>
    </source>
</evidence>
<feature type="domain" description="ABC transmembrane type-1" evidence="8">
    <location>
        <begin position="103"/>
        <end position="304"/>
    </location>
</feature>
<organism evidence="9 10">
    <name type="scientific">Sabulicella glaciei</name>
    <dbReference type="NCBI Taxonomy" id="2984948"/>
    <lineage>
        <taxon>Bacteria</taxon>
        <taxon>Pseudomonadati</taxon>
        <taxon>Pseudomonadota</taxon>
        <taxon>Alphaproteobacteria</taxon>
        <taxon>Acetobacterales</taxon>
        <taxon>Acetobacteraceae</taxon>
        <taxon>Sabulicella</taxon>
    </lineage>
</organism>
<dbReference type="InterPro" id="IPR035906">
    <property type="entry name" value="MetI-like_sf"/>
</dbReference>
<dbReference type="InterPro" id="IPR045621">
    <property type="entry name" value="BPD_transp_1_N"/>
</dbReference>
<keyword evidence="2 7" id="KW-0813">Transport</keyword>
<comment type="subcellular location">
    <subcellularLocation>
        <location evidence="1 7">Cell membrane</location>
        <topology evidence="1 7">Multi-pass membrane protein</topology>
    </subcellularLocation>
</comment>
<dbReference type="Proteomes" id="UP001526430">
    <property type="component" value="Unassembled WGS sequence"/>
</dbReference>
<comment type="similarity">
    <text evidence="7">Belongs to the binding-protein-dependent transport system permease family.</text>
</comment>
<feature type="transmembrane region" description="Helical" evidence="7">
    <location>
        <begin position="139"/>
        <end position="165"/>
    </location>
</feature>
<keyword evidence="10" id="KW-1185">Reference proteome</keyword>
<dbReference type="PANTHER" id="PTHR43163">
    <property type="entry name" value="DIPEPTIDE TRANSPORT SYSTEM PERMEASE PROTEIN DPPB-RELATED"/>
    <property type="match status" value="1"/>
</dbReference>
<evidence type="ECO:0000256" key="4">
    <source>
        <dbReference type="ARBA" id="ARBA00022692"/>
    </source>
</evidence>
<sequence>MMGVVRILLARLAQAGFVAVLVGTVGFALMHSLPGDPAFRIAAERYGPDMVDAAAAEAVRAELGLDGPVLPRLLRWLGRVITLNLGHSLVSGAPVLPELLDHLAHTAMLAAMALALALPLGLPLGVLAGLRPGGAVDRVVLLGAVLLRAVPPYALGLALMVVFALHLGWLPPAGFESPAAILLPALTLALGVAALGGRVARDAVMAVEASPFLRFARWKGLSEAAVVRRHGLRNASIPVVAVLGLQFAALLEGAVVVESLFSWPGLGHALVHAIFARDVPMVQGAALALGLGFVLLNALADALAALLDPRRARGTL</sequence>
<keyword evidence="6 7" id="KW-0472">Membrane</keyword>
<dbReference type="Pfam" id="PF19300">
    <property type="entry name" value="BPD_transp_1_N"/>
    <property type="match status" value="1"/>
</dbReference>
<feature type="transmembrane region" description="Helical" evidence="7">
    <location>
        <begin position="12"/>
        <end position="30"/>
    </location>
</feature>
<evidence type="ECO:0000313" key="9">
    <source>
        <dbReference type="EMBL" id="MCW8084022.1"/>
    </source>
</evidence>
<keyword evidence="3" id="KW-1003">Cell membrane</keyword>
<feature type="transmembrane region" description="Helical" evidence="7">
    <location>
        <begin position="281"/>
        <end position="307"/>
    </location>
</feature>
<reference evidence="9 10" key="1">
    <citation type="submission" date="2022-10" db="EMBL/GenBank/DDBJ databases">
        <title>Roseococcus glaciei nov., sp. nov., isolated from glacier.</title>
        <authorList>
            <person name="Liu Q."/>
            <person name="Xin Y.-H."/>
        </authorList>
    </citation>
    <scope>NUCLEOTIDE SEQUENCE [LARGE SCALE GENOMIC DNA]</scope>
    <source>
        <strain evidence="9 10">MDT2-1-1</strain>
    </source>
</reference>